<dbReference type="AlphaFoldDB" id="A0A2U1L0F2"/>
<dbReference type="EMBL" id="PKPP01012376">
    <property type="protein sequence ID" value="PWA42476.1"/>
    <property type="molecule type" value="Genomic_DNA"/>
</dbReference>
<organism evidence="1 2">
    <name type="scientific">Artemisia annua</name>
    <name type="common">Sweet wormwood</name>
    <dbReference type="NCBI Taxonomy" id="35608"/>
    <lineage>
        <taxon>Eukaryota</taxon>
        <taxon>Viridiplantae</taxon>
        <taxon>Streptophyta</taxon>
        <taxon>Embryophyta</taxon>
        <taxon>Tracheophyta</taxon>
        <taxon>Spermatophyta</taxon>
        <taxon>Magnoliopsida</taxon>
        <taxon>eudicotyledons</taxon>
        <taxon>Gunneridae</taxon>
        <taxon>Pentapetalae</taxon>
        <taxon>asterids</taxon>
        <taxon>campanulids</taxon>
        <taxon>Asterales</taxon>
        <taxon>Asteraceae</taxon>
        <taxon>Asteroideae</taxon>
        <taxon>Anthemideae</taxon>
        <taxon>Artemisiinae</taxon>
        <taxon>Artemisia</taxon>
    </lineage>
</organism>
<evidence type="ECO:0000313" key="2">
    <source>
        <dbReference type="Proteomes" id="UP000245207"/>
    </source>
</evidence>
<name>A0A2U1L0F2_ARTAN</name>
<accession>A0A2U1L0F2</accession>
<reference evidence="1 2" key="1">
    <citation type="journal article" date="2018" name="Mol. Plant">
        <title>The genome of Artemisia annua provides insight into the evolution of Asteraceae family and artemisinin biosynthesis.</title>
        <authorList>
            <person name="Shen Q."/>
            <person name="Zhang L."/>
            <person name="Liao Z."/>
            <person name="Wang S."/>
            <person name="Yan T."/>
            <person name="Shi P."/>
            <person name="Liu M."/>
            <person name="Fu X."/>
            <person name="Pan Q."/>
            <person name="Wang Y."/>
            <person name="Lv Z."/>
            <person name="Lu X."/>
            <person name="Zhang F."/>
            <person name="Jiang W."/>
            <person name="Ma Y."/>
            <person name="Chen M."/>
            <person name="Hao X."/>
            <person name="Li L."/>
            <person name="Tang Y."/>
            <person name="Lv G."/>
            <person name="Zhou Y."/>
            <person name="Sun X."/>
            <person name="Brodelius P.E."/>
            <person name="Rose J.K.C."/>
            <person name="Tang K."/>
        </authorList>
    </citation>
    <scope>NUCLEOTIDE SEQUENCE [LARGE SCALE GENOMIC DNA]</scope>
    <source>
        <strain evidence="2">cv. Huhao1</strain>
        <tissue evidence="1">Leaf</tissue>
    </source>
</reference>
<gene>
    <name evidence="1" type="ORF">CTI12_AA542880</name>
</gene>
<sequence>MANCFGTIPTLGSGQVESLGKQKMTKSAILNSQKGKNVDKVKSKGKKVIEQEHEDNDCPWILYINKSGPGKWVVRTFKD</sequence>
<protein>
    <submittedName>
        <fullName evidence="1">Uncharacterized protein</fullName>
    </submittedName>
</protein>
<proteinExistence type="predicted"/>
<keyword evidence="2" id="KW-1185">Reference proteome</keyword>
<comment type="caution">
    <text evidence="1">The sequence shown here is derived from an EMBL/GenBank/DDBJ whole genome shotgun (WGS) entry which is preliminary data.</text>
</comment>
<evidence type="ECO:0000313" key="1">
    <source>
        <dbReference type="EMBL" id="PWA42476.1"/>
    </source>
</evidence>
<dbReference type="Proteomes" id="UP000245207">
    <property type="component" value="Unassembled WGS sequence"/>
</dbReference>